<dbReference type="InterPro" id="IPR027417">
    <property type="entry name" value="P-loop_NTPase"/>
</dbReference>
<dbReference type="GO" id="GO:0051782">
    <property type="term" value="P:negative regulation of cell division"/>
    <property type="evidence" value="ECO:0007669"/>
    <property type="project" value="TreeGrafter"/>
</dbReference>
<dbReference type="SUPFAM" id="SSF52540">
    <property type="entry name" value="P-loop containing nucleoside triphosphate hydrolases"/>
    <property type="match status" value="1"/>
</dbReference>
<evidence type="ECO:0000313" key="3">
    <source>
        <dbReference type="Proteomes" id="UP000244792"/>
    </source>
</evidence>
<protein>
    <submittedName>
        <fullName evidence="2">CO dehydrogenase maturation factor</fullName>
    </submittedName>
</protein>
<dbReference type="PANTHER" id="PTHR43384:SF3">
    <property type="entry name" value="AAA+ ATPASE DOMAIN-CONTAINING PROTEIN"/>
    <property type="match status" value="1"/>
</dbReference>
<dbReference type="PANTHER" id="PTHR43384">
    <property type="entry name" value="SEPTUM SITE-DETERMINING PROTEIN MIND HOMOLOG, CHLOROPLASTIC-RELATED"/>
    <property type="match status" value="1"/>
</dbReference>
<dbReference type="GO" id="GO:0009898">
    <property type="term" value="C:cytoplasmic side of plasma membrane"/>
    <property type="evidence" value="ECO:0007669"/>
    <property type="project" value="TreeGrafter"/>
</dbReference>
<dbReference type="Proteomes" id="UP000244792">
    <property type="component" value="Chromosome"/>
</dbReference>
<dbReference type="KEGG" id="taci:TDSAC_1360"/>
<dbReference type="InterPro" id="IPR002586">
    <property type="entry name" value="CobQ/CobB/MinD/ParA_Nub-bd_dom"/>
</dbReference>
<dbReference type="InterPro" id="IPR014433">
    <property type="entry name" value="CooC"/>
</dbReference>
<dbReference type="GO" id="GO:0005524">
    <property type="term" value="F:ATP binding"/>
    <property type="evidence" value="ECO:0007669"/>
    <property type="project" value="TreeGrafter"/>
</dbReference>
<keyword evidence="3" id="KW-1185">Reference proteome</keyword>
<sequence>MPKILVCGRGGCGKSTLTAIAANTLSKRGEVFVLDADESNLCLSNMLGIDSEKTLMGYLGGKAEVKKALLSFLKSEGKEKTPMFINELTFEDLKKFSSWKDNIGFIRTGKIEHGMEGCACPMGAVTREFLKKLKVKDNQYVLVDTEAGIEHFGRGVHEAIDLVWLVIEPSFESIALCEKTIGLISEGRHAKPYKVILNKVSDESKLELERLLAEKKIKVNGFLPFNREISKANLKGEKLTIEDLNLINSILQ</sequence>
<dbReference type="OrthoDB" id="7346657at2"/>
<dbReference type="EMBL" id="CP020921">
    <property type="protein sequence ID" value="AWB10700.1"/>
    <property type="molecule type" value="Genomic_DNA"/>
</dbReference>
<name>A0A2R4W1V7_THEAF</name>
<organism evidence="2 3">
    <name type="scientific">Thermodesulfobium acidiphilum</name>
    <dbReference type="NCBI Taxonomy" id="1794699"/>
    <lineage>
        <taxon>Bacteria</taxon>
        <taxon>Pseudomonadati</taxon>
        <taxon>Thermodesulfobiota</taxon>
        <taxon>Thermodesulfobiia</taxon>
        <taxon>Thermodesulfobiales</taxon>
        <taxon>Thermodesulfobiaceae</taxon>
        <taxon>Thermodesulfobium</taxon>
    </lineage>
</organism>
<dbReference type="RefSeq" id="WP_108309483.1">
    <property type="nucleotide sequence ID" value="NZ_CP020921.1"/>
</dbReference>
<dbReference type="InterPro" id="IPR050625">
    <property type="entry name" value="ParA/MinD_ATPase"/>
</dbReference>
<reference evidence="2 3" key="1">
    <citation type="submission" date="2017-04" db="EMBL/GenBank/DDBJ databases">
        <title>Genomic insights into metabolism of Thermodesulfobium acidiphilum.</title>
        <authorList>
            <person name="Toshchakov S.V."/>
            <person name="Frolov E.N."/>
            <person name="Kublanov I.V."/>
            <person name="Samarov N.I."/>
            <person name="Novikov A."/>
            <person name="Lebedinsky A.V."/>
            <person name="Bonch-Osmolovskaya E.A."/>
            <person name="Chernyh N.A."/>
        </authorList>
    </citation>
    <scope>NUCLEOTIDE SEQUENCE [LARGE SCALE GENOMIC DNA]</scope>
    <source>
        <strain evidence="2 3">3127-1</strain>
    </source>
</reference>
<feature type="domain" description="CobQ/CobB/MinD/ParA nucleotide binding" evidence="1">
    <location>
        <begin position="6"/>
        <end position="237"/>
    </location>
</feature>
<dbReference type="AlphaFoldDB" id="A0A2R4W1V7"/>
<dbReference type="Pfam" id="PF01656">
    <property type="entry name" value="CbiA"/>
    <property type="match status" value="1"/>
</dbReference>
<evidence type="ECO:0000313" key="2">
    <source>
        <dbReference type="EMBL" id="AWB10700.1"/>
    </source>
</evidence>
<dbReference type="GO" id="GO:0005829">
    <property type="term" value="C:cytosol"/>
    <property type="evidence" value="ECO:0007669"/>
    <property type="project" value="TreeGrafter"/>
</dbReference>
<dbReference type="GO" id="GO:0016887">
    <property type="term" value="F:ATP hydrolysis activity"/>
    <property type="evidence" value="ECO:0007669"/>
    <property type="project" value="TreeGrafter"/>
</dbReference>
<dbReference type="PIRSF" id="PIRSF005647">
    <property type="entry name" value="CooC"/>
    <property type="match status" value="1"/>
</dbReference>
<accession>A0A2R4W1V7</accession>
<proteinExistence type="predicted"/>
<dbReference type="Gene3D" id="3.40.50.300">
    <property type="entry name" value="P-loop containing nucleotide triphosphate hydrolases"/>
    <property type="match status" value="1"/>
</dbReference>
<evidence type="ECO:0000259" key="1">
    <source>
        <dbReference type="Pfam" id="PF01656"/>
    </source>
</evidence>
<gene>
    <name evidence="2" type="ORF">TDSAC_1360</name>
</gene>